<protein>
    <submittedName>
        <fullName evidence="1">Uncharacterized protein</fullName>
    </submittedName>
</protein>
<dbReference type="RefSeq" id="WP_169640258.1">
    <property type="nucleotide sequence ID" value="NZ_CP048788.1"/>
</dbReference>
<evidence type="ECO:0000313" key="1">
    <source>
        <dbReference type="EMBL" id="QJF51042.1"/>
    </source>
</evidence>
<accession>A0A858STC1</accession>
<proteinExistence type="predicted"/>
<dbReference type="EMBL" id="CP048788">
    <property type="protein sequence ID" value="QJF51042.1"/>
    <property type="molecule type" value="Genomic_DNA"/>
</dbReference>
<keyword evidence="2" id="KW-1185">Reference proteome</keyword>
<dbReference type="KEGG" id="rpon:G3256_07660"/>
<dbReference type="Proteomes" id="UP000503308">
    <property type="component" value="Chromosome"/>
</dbReference>
<gene>
    <name evidence="1" type="ORF">G3256_07660</name>
</gene>
<evidence type="ECO:0000313" key="2">
    <source>
        <dbReference type="Proteomes" id="UP000503308"/>
    </source>
</evidence>
<dbReference type="AlphaFoldDB" id="A0A858STC1"/>
<reference evidence="1 2" key="1">
    <citation type="submission" date="2020-02" db="EMBL/GenBank/DDBJ databases">
        <title>Genome sequence of Roseobacter ponti.</title>
        <authorList>
            <person name="Hollensteiner J."/>
            <person name="Schneider D."/>
            <person name="Poehlein A."/>
            <person name="Daniel R."/>
        </authorList>
    </citation>
    <scope>NUCLEOTIDE SEQUENCE [LARGE SCALE GENOMIC DNA]</scope>
    <source>
        <strain evidence="1 2">DSM 106830</strain>
    </source>
</reference>
<name>A0A858STC1_9RHOB</name>
<sequence length="46" mass="4990">MKISDTGNDSVPAITQIFRILQAGLWPDERVPEEPGHGAAIEETAQ</sequence>
<organism evidence="1 2">
    <name type="scientific">Roseobacter ponti</name>
    <dbReference type="NCBI Taxonomy" id="1891787"/>
    <lineage>
        <taxon>Bacteria</taxon>
        <taxon>Pseudomonadati</taxon>
        <taxon>Pseudomonadota</taxon>
        <taxon>Alphaproteobacteria</taxon>
        <taxon>Rhodobacterales</taxon>
        <taxon>Roseobacteraceae</taxon>
        <taxon>Roseobacter</taxon>
    </lineage>
</organism>